<reference evidence="2" key="1">
    <citation type="submission" date="2020-07" db="EMBL/GenBank/DDBJ databases">
        <authorList>
            <person name="Lin J."/>
        </authorList>
    </citation>
    <scope>NUCLEOTIDE SEQUENCE</scope>
</reference>
<name>A0A6V7Q598_ANACO</name>
<protein>
    <recommendedName>
        <fullName evidence="3">Reverse transcriptase domain-containing protein</fullName>
    </recommendedName>
</protein>
<organism evidence="2">
    <name type="scientific">Ananas comosus var. bracteatus</name>
    <name type="common">red pineapple</name>
    <dbReference type="NCBI Taxonomy" id="296719"/>
    <lineage>
        <taxon>Eukaryota</taxon>
        <taxon>Viridiplantae</taxon>
        <taxon>Streptophyta</taxon>
        <taxon>Embryophyta</taxon>
        <taxon>Tracheophyta</taxon>
        <taxon>Spermatophyta</taxon>
        <taxon>Magnoliopsida</taxon>
        <taxon>Liliopsida</taxon>
        <taxon>Poales</taxon>
        <taxon>Bromeliaceae</taxon>
        <taxon>Bromelioideae</taxon>
        <taxon>Ananas</taxon>
    </lineage>
</organism>
<dbReference type="InterPro" id="IPR036691">
    <property type="entry name" value="Endo/exonu/phosph_ase_sf"/>
</dbReference>
<dbReference type="AlphaFoldDB" id="A0A6V7Q598"/>
<sequence length="541" mass="60565">MCRKVKLARLASKMVRHSSSSASSTSASSSTPNRHTLTPTPSAMAPPGLLPQAATLDPAYPLSQEEVQHIKEACGILDNGFGTPTDDTGLAHNNEGAKDGANEDFRTLNADGTRGGLLTAWNSALFDCLDKWVGSYSLNVLLRRKIDGKEFWISNIYGPTSADLKADFFNELLAISERTGEIWTALGDFNVLLSLHDKNGSATNVDEILKFRRVVNEIGLIDLPLLNRTYTWTNGRRNPTLERLDRAFISQGWFYSFPRSALRALPRPRSDHTPLVLSAYTFVPSSSLFRFESYWLRYPSFNEELSRIGGPQSPFPGSMAAHALTFQFFILHSRNEVKRAVFDSAPEKAPGPDGFPALFYQRFWSLIKNDIMMVFTNFYNGSDNLEGVNSSWLCLIPKKSNVNFASDYRPISLAAFTRGRHILDNFYGAHILIHDLYSTKQQAALLKLDFERAFDNINWAFLTNLLQREGSAIGGLAGFLLFNSPQPQRCFLMVCRARLSPANEGSVREILYLRFSLIYVSTSFLECCKWLSIRTPSPASE</sequence>
<accession>A0A6V7Q598</accession>
<feature type="compositionally biased region" description="Low complexity" evidence="1">
    <location>
        <begin position="18"/>
        <end position="31"/>
    </location>
</feature>
<dbReference type="PANTHER" id="PTHR33710">
    <property type="entry name" value="BNAC02G09200D PROTEIN"/>
    <property type="match status" value="1"/>
</dbReference>
<evidence type="ECO:0008006" key="3">
    <source>
        <dbReference type="Google" id="ProtNLM"/>
    </source>
</evidence>
<dbReference type="EMBL" id="LR862133">
    <property type="protein sequence ID" value="CAD1838374.1"/>
    <property type="molecule type" value="Genomic_DNA"/>
</dbReference>
<feature type="compositionally biased region" description="Polar residues" evidence="1">
    <location>
        <begin position="32"/>
        <end position="41"/>
    </location>
</feature>
<dbReference type="Gene3D" id="3.60.10.10">
    <property type="entry name" value="Endonuclease/exonuclease/phosphatase"/>
    <property type="match status" value="1"/>
</dbReference>
<dbReference type="SUPFAM" id="SSF56219">
    <property type="entry name" value="DNase I-like"/>
    <property type="match status" value="1"/>
</dbReference>
<evidence type="ECO:0000256" key="1">
    <source>
        <dbReference type="SAM" id="MobiDB-lite"/>
    </source>
</evidence>
<evidence type="ECO:0000313" key="2">
    <source>
        <dbReference type="EMBL" id="CAD1838374.1"/>
    </source>
</evidence>
<dbReference type="PANTHER" id="PTHR33710:SF48">
    <property type="entry name" value="OS02G0307075 PROTEIN"/>
    <property type="match status" value="1"/>
</dbReference>
<gene>
    <name evidence="2" type="ORF">CB5_LOCUS21585</name>
</gene>
<proteinExistence type="predicted"/>
<feature type="region of interest" description="Disordered" evidence="1">
    <location>
        <begin position="12"/>
        <end position="48"/>
    </location>
</feature>